<reference evidence="1 2" key="1">
    <citation type="journal article" date="2018" name="Elife">
        <title>Firefly genomes illuminate parallel origins of bioluminescence in beetles.</title>
        <authorList>
            <person name="Fallon T.R."/>
            <person name="Lower S.E."/>
            <person name="Chang C.H."/>
            <person name="Bessho-Uehara M."/>
            <person name="Martin G.J."/>
            <person name="Bewick A.J."/>
            <person name="Behringer M."/>
            <person name="Debat H.J."/>
            <person name="Wong I."/>
            <person name="Day J.C."/>
            <person name="Suvorov A."/>
            <person name="Silva C.J."/>
            <person name="Stanger-Hall K.F."/>
            <person name="Hall D.W."/>
            <person name="Schmitz R.J."/>
            <person name="Nelson D.R."/>
            <person name="Lewis S.M."/>
            <person name="Shigenobu S."/>
            <person name="Bybee S.M."/>
            <person name="Larracuente A.M."/>
            <person name="Oba Y."/>
            <person name="Weng J.K."/>
        </authorList>
    </citation>
    <scope>NUCLEOTIDE SEQUENCE [LARGE SCALE GENOMIC DNA]</scope>
    <source>
        <strain evidence="1">1611_PpyrPB1</strain>
        <tissue evidence="1">Whole body</tissue>
    </source>
</reference>
<keyword evidence="2" id="KW-1185">Reference proteome</keyword>
<dbReference type="EMBL" id="VVIM01000010">
    <property type="protein sequence ID" value="KAB0791958.1"/>
    <property type="molecule type" value="Genomic_DNA"/>
</dbReference>
<dbReference type="SUPFAM" id="SSF56672">
    <property type="entry name" value="DNA/RNA polymerases"/>
    <property type="match status" value="1"/>
</dbReference>
<dbReference type="Proteomes" id="UP000327044">
    <property type="component" value="Unassembled WGS sequence"/>
</dbReference>
<dbReference type="Gene3D" id="3.10.10.10">
    <property type="entry name" value="HIV Type 1 Reverse Transcriptase, subunit A, domain 1"/>
    <property type="match status" value="1"/>
</dbReference>
<sequence length="101" mass="11558">MVINPDLSKDVWKFRKTDSIPVEFKHSENSLSNIALGFTTVIEHDIIVDSSQVNQRYYSVSQKKQALIEIEPSRSRWSSPLLMVPKKDGRLDSALRSLMPI</sequence>
<protein>
    <submittedName>
        <fullName evidence="1">Uncharacterized protein</fullName>
    </submittedName>
</protein>
<dbReference type="InParanoid" id="A0A5N4A3U1"/>
<dbReference type="GO" id="GO:0071897">
    <property type="term" value="P:DNA biosynthetic process"/>
    <property type="evidence" value="ECO:0007669"/>
    <property type="project" value="UniProtKB-ARBA"/>
</dbReference>
<proteinExistence type="predicted"/>
<organism evidence="1 2">
    <name type="scientific">Photinus pyralis</name>
    <name type="common">Common eastern firefly</name>
    <name type="synonym">Lampyris pyralis</name>
    <dbReference type="NCBI Taxonomy" id="7054"/>
    <lineage>
        <taxon>Eukaryota</taxon>
        <taxon>Metazoa</taxon>
        <taxon>Ecdysozoa</taxon>
        <taxon>Arthropoda</taxon>
        <taxon>Hexapoda</taxon>
        <taxon>Insecta</taxon>
        <taxon>Pterygota</taxon>
        <taxon>Neoptera</taxon>
        <taxon>Endopterygota</taxon>
        <taxon>Coleoptera</taxon>
        <taxon>Polyphaga</taxon>
        <taxon>Elateriformia</taxon>
        <taxon>Elateroidea</taxon>
        <taxon>Lampyridae</taxon>
        <taxon>Lampyrinae</taxon>
        <taxon>Photinus</taxon>
    </lineage>
</organism>
<name>A0A5N4A3U1_PHOPY</name>
<evidence type="ECO:0000313" key="1">
    <source>
        <dbReference type="EMBL" id="KAB0791958.1"/>
    </source>
</evidence>
<evidence type="ECO:0000313" key="2">
    <source>
        <dbReference type="Proteomes" id="UP000327044"/>
    </source>
</evidence>
<comment type="caution">
    <text evidence="1">The sequence shown here is derived from an EMBL/GenBank/DDBJ whole genome shotgun (WGS) entry which is preliminary data.</text>
</comment>
<accession>A0A5N4A3U1</accession>
<gene>
    <name evidence="1" type="ORF">PPYR_13919</name>
</gene>
<dbReference type="InterPro" id="IPR043502">
    <property type="entry name" value="DNA/RNA_pol_sf"/>
</dbReference>
<dbReference type="AlphaFoldDB" id="A0A5N4A3U1"/>